<name>A0ABW8LZP6_9ACTN</name>
<dbReference type="InterPro" id="IPR002035">
    <property type="entry name" value="VWF_A"/>
</dbReference>
<protein>
    <submittedName>
        <fullName evidence="3">VWA domain-containing protein</fullName>
    </submittedName>
</protein>
<dbReference type="SMART" id="SM00327">
    <property type="entry name" value="VWA"/>
    <property type="match status" value="1"/>
</dbReference>
<keyword evidence="4" id="KW-1185">Reference proteome</keyword>
<dbReference type="RefSeq" id="WP_404747921.1">
    <property type="nucleotide sequence ID" value="NZ_JBJDQH010000013.1"/>
</dbReference>
<proteinExistence type="predicted"/>
<dbReference type="EMBL" id="JBJDQH010000013">
    <property type="protein sequence ID" value="MFK4270145.1"/>
    <property type="molecule type" value="Genomic_DNA"/>
</dbReference>
<dbReference type="CDD" id="cd00198">
    <property type="entry name" value="vWFA"/>
    <property type="match status" value="1"/>
</dbReference>
<evidence type="ECO:0000259" key="2">
    <source>
        <dbReference type="PROSITE" id="PS50234"/>
    </source>
</evidence>
<feature type="compositionally biased region" description="Low complexity" evidence="1">
    <location>
        <begin position="12"/>
        <end position="21"/>
    </location>
</feature>
<accession>A0ABW8LZP6</accession>
<dbReference type="Pfam" id="PF10138">
    <property type="entry name" value="vWA-TerF-like"/>
    <property type="match status" value="1"/>
</dbReference>
<gene>
    <name evidence="3" type="ORF">ACI2L5_35195</name>
</gene>
<dbReference type="InterPro" id="IPR019303">
    <property type="entry name" value="vWA_TerF_C"/>
</dbReference>
<dbReference type="PROSITE" id="PS50234">
    <property type="entry name" value="VWFA"/>
    <property type="match status" value="1"/>
</dbReference>
<feature type="region of interest" description="Disordered" evidence="1">
    <location>
        <begin position="1"/>
        <end position="55"/>
    </location>
</feature>
<dbReference type="InterPro" id="IPR036465">
    <property type="entry name" value="vWFA_dom_sf"/>
</dbReference>
<evidence type="ECO:0000313" key="4">
    <source>
        <dbReference type="Proteomes" id="UP001620295"/>
    </source>
</evidence>
<dbReference type="SUPFAM" id="SSF53300">
    <property type="entry name" value="vWA-like"/>
    <property type="match status" value="1"/>
</dbReference>
<feature type="domain" description="VWFA" evidence="2">
    <location>
        <begin position="85"/>
        <end position="268"/>
    </location>
</feature>
<feature type="compositionally biased region" description="Basic and acidic residues" evidence="1">
    <location>
        <begin position="34"/>
        <end position="45"/>
    </location>
</feature>
<organism evidence="3 4">
    <name type="scientific">Streptomyces milbemycinicus</name>
    <dbReference type="NCBI Taxonomy" id="476552"/>
    <lineage>
        <taxon>Bacteria</taxon>
        <taxon>Bacillati</taxon>
        <taxon>Actinomycetota</taxon>
        <taxon>Actinomycetes</taxon>
        <taxon>Kitasatosporales</taxon>
        <taxon>Streptomycetaceae</taxon>
        <taxon>Streptomyces</taxon>
    </lineage>
</organism>
<comment type="caution">
    <text evidence="3">The sequence shown here is derived from an EMBL/GenBank/DDBJ whole genome shotgun (WGS) entry which is preliminary data.</text>
</comment>
<reference evidence="3 4" key="1">
    <citation type="submission" date="2024-11" db="EMBL/GenBank/DDBJ databases">
        <title>The Natural Products Discovery Center: Release of the First 8490 Sequenced Strains for Exploring Actinobacteria Biosynthetic Diversity.</title>
        <authorList>
            <person name="Kalkreuter E."/>
            <person name="Kautsar S.A."/>
            <person name="Yang D."/>
            <person name="Bader C.D."/>
            <person name="Teijaro C.N."/>
            <person name="Fluegel L."/>
            <person name="Davis C.M."/>
            <person name="Simpson J.R."/>
            <person name="Lauterbach L."/>
            <person name="Steele A.D."/>
            <person name="Gui C."/>
            <person name="Meng S."/>
            <person name="Li G."/>
            <person name="Viehrig K."/>
            <person name="Ye F."/>
            <person name="Su P."/>
            <person name="Kiefer A.F."/>
            <person name="Nichols A."/>
            <person name="Cepeda A.J."/>
            <person name="Yan W."/>
            <person name="Fan B."/>
            <person name="Jiang Y."/>
            <person name="Adhikari A."/>
            <person name="Zheng C.-J."/>
            <person name="Schuster L."/>
            <person name="Cowan T.M."/>
            <person name="Smanski M.J."/>
            <person name="Chevrette M.G."/>
            <person name="De Carvalho L.P.S."/>
            <person name="Shen B."/>
        </authorList>
    </citation>
    <scope>NUCLEOTIDE SEQUENCE [LARGE SCALE GENOMIC DNA]</scope>
    <source>
        <strain evidence="3 4">NPDC020863</strain>
    </source>
</reference>
<feature type="non-terminal residue" evidence="3">
    <location>
        <position position="1"/>
    </location>
</feature>
<evidence type="ECO:0000256" key="1">
    <source>
        <dbReference type="SAM" id="MobiDB-lite"/>
    </source>
</evidence>
<sequence>GEQAAAAKPVADEATAGADATDAAETEPEQAATDEAKETAPKATDEGDAAIPLSDVETRAPGLVSLYKSAADALAQKGLAGRRAAVYLVLDRSGSMRSYYKDGTVQHLAEQALALSANLDDDGTVPVVFFSTDIDGTADVDLANYSGRIEELHSSLGHMGRTNYHHAIKAVIDHYQASGATDPAFVIFQTDGAPTSKAAAEKALCEAARLPIFWQFIGFGDPEAKGFDFLRKLDVLTVPDKRVVDNAGFFHAGQDPRALSNAELYGQLMVEFPEWLREAREAGVLS</sequence>
<dbReference type="Proteomes" id="UP001620295">
    <property type="component" value="Unassembled WGS sequence"/>
</dbReference>
<evidence type="ECO:0000313" key="3">
    <source>
        <dbReference type="EMBL" id="MFK4270145.1"/>
    </source>
</evidence>
<dbReference type="Gene3D" id="3.40.50.410">
    <property type="entry name" value="von Willebrand factor, type A domain"/>
    <property type="match status" value="1"/>
</dbReference>